<feature type="domain" description="RRP12 HEAT" evidence="3">
    <location>
        <begin position="449"/>
        <end position="732"/>
    </location>
</feature>
<organism evidence="4 5">
    <name type="scientific">Cyclotella atomus</name>
    <dbReference type="NCBI Taxonomy" id="382360"/>
    <lineage>
        <taxon>Eukaryota</taxon>
        <taxon>Sar</taxon>
        <taxon>Stramenopiles</taxon>
        <taxon>Ochrophyta</taxon>
        <taxon>Bacillariophyta</taxon>
        <taxon>Coscinodiscophyceae</taxon>
        <taxon>Thalassiosirophycidae</taxon>
        <taxon>Stephanodiscales</taxon>
        <taxon>Stephanodiscaceae</taxon>
        <taxon>Cyclotella</taxon>
    </lineage>
</organism>
<dbReference type="InterPro" id="IPR011989">
    <property type="entry name" value="ARM-like"/>
</dbReference>
<evidence type="ECO:0000313" key="4">
    <source>
        <dbReference type="EMBL" id="KAL3774351.1"/>
    </source>
</evidence>
<dbReference type="GO" id="GO:0005634">
    <property type="term" value="C:nucleus"/>
    <property type="evidence" value="ECO:0007669"/>
    <property type="project" value="UniProtKB-SubCell"/>
</dbReference>
<dbReference type="Gene3D" id="1.25.10.10">
    <property type="entry name" value="Leucine-rich Repeat Variant"/>
    <property type="match status" value="1"/>
</dbReference>
<comment type="similarity">
    <text evidence="1">Belongs to the RRP12 family.</text>
</comment>
<dbReference type="EMBL" id="JALLPJ020001198">
    <property type="protein sequence ID" value="KAL3774351.1"/>
    <property type="molecule type" value="Genomic_DNA"/>
</dbReference>
<gene>
    <name evidence="4" type="ORF">ACHAWO_013053</name>
</gene>
<dbReference type="PANTHER" id="PTHR48287">
    <property type="entry name" value="ARM REPEAT SUPERFAMILY PROTEIN"/>
    <property type="match status" value="1"/>
</dbReference>
<feature type="compositionally biased region" description="Acidic residues" evidence="2">
    <location>
        <begin position="1289"/>
        <end position="1298"/>
    </location>
</feature>
<feature type="region of interest" description="Disordered" evidence="2">
    <location>
        <begin position="1377"/>
        <end position="1398"/>
    </location>
</feature>
<dbReference type="Pfam" id="PF08161">
    <property type="entry name" value="RRP12_HEAT"/>
    <property type="match status" value="1"/>
</dbReference>
<feature type="region of interest" description="Disordered" evidence="2">
    <location>
        <begin position="740"/>
        <end position="770"/>
    </location>
</feature>
<feature type="compositionally biased region" description="Basic and acidic residues" evidence="2">
    <location>
        <begin position="1350"/>
        <end position="1360"/>
    </location>
</feature>
<evidence type="ECO:0000259" key="3">
    <source>
        <dbReference type="Pfam" id="PF08161"/>
    </source>
</evidence>
<proteinExistence type="inferred from homology"/>
<dbReference type="Proteomes" id="UP001530400">
    <property type="component" value="Unassembled WGS sequence"/>
</dbReference>
<accession>A0ABD3NIG5</accession>
<feature type="region of interest" description="Disordered" evidence="2">
    <location>
        <begin position="1281"/>
        <end position="1360"/>
    </location>
</feature>
<comment type="caution">
    <text evidence="4">The sequence shown here is derived from an EMBL/GenBank/DDBJ whole genome shotgun (WGS) entry which is preliminary data.</text>
</comment>
<evidence type="ECO:0000256" key="1">
    <source>
        <dbReference type="ARBA" id="ARBA00007690"/>
    </source>
</evidence>
<dbReference type="InterPro" id="IPR012978">
    <property type="entry name" value="HEAT_RRP12"/>
</dbReference>
<dbReference type="InterPro" id="IPR016024">
    <property type="entry name" value="ARM-type_fold"/>
</dbReference>
<feature type="region of interest" description="Disordered" evidence="2">
    <location>
        <begin position="1137"/>
        <end position="1169"/>
    </location>
</feature>
<protein>
    <recommendedName>
        <fullName evidence="3">RRP12 HEAT domain-containing protein</fullName>
    </recommendedName>
</protein>
<dbReference type="PANTHER" id="PTHR48287:SF1">
    <property type="entry name" value="ARM REPEAT SUPERFAMILY PROTEIN"/>
    <property type="match status" value="1"/>
</dbReference>
<evidence type="ECO:0000313" key="5">
    <source>
        <dbReference type="Proteomes" id="UP001530400"/>
    </source>
</evidence>
<feature type="compositionally biased region" description="Basic and acidic residues" evidence="2">
    <location>
        <begin position="1137"/>
        <end position="1148"/>
    </location>
</feature>
<name>A0ABD3NIG5_9STRA</name>
<evidence type="ECO:0000256" key="2">
    <source>
        <dbReference type="SAM" id="MobiDB-lite"/>
    </source>
</evidence>
<keyword evidence="5" id="KW-1185">Reference proteome</keyword>
<sequence>MTRSRASSVASHASLGTSIQIDYTHPYSIQDSSSFQGTLQNFSTANDRKALLAALTETAVDRSDNGEVTPNQLFIAILSAVNSLTSSLEGKLKEGSGGVDKEVATVISLLELLRRICPSVVHWENNEGALFVHQFPTISRSIRLLHALSSSLPTEQTNTPGSGALCRQLLKTCTSLLLCLPSSGNFKETSHMLNVLVDLSHDPRPKVRKAAWGSLLEICMVAFDTSGDDPMDNNLSEDEMEDGAVRMKKSLQSQRLALSKKIYTHSHSILQSKKRDEIKTFHTLRFLENAVEYCGDDTTTQFGQACLSLLQAAPSVDVIRQSLSTLQSILEQCGGEEMNKFACRSCAFLLQHRPSEPSLFTLYGRCLMGCVNHMVGSAEVEYSDKKIVATAQSKLLAFKLAPNVIRSMLHLCEGQEESCSEFNQLLSRITPILVECAYGNNSDDQLQRVSMETFPQCLPVLKEALQIQYRNGWGSLLSGGYSTFTSRLALALLSNGDDEALKSNVTSLVLSLLQLRQDVEKDGTARTAVEYATSTVIKGMGLELFMTCVDFVTEDSATNLQLQSSTTGGGIRDDRAWLLPLMKQSVPLFASESVMAVPVFAESATTKTHLSFFQGRVLNLARRCDAASADGHRTVAEASIQKARVIELWALLPAFCLYPVDIQENFPTLAKTVVKALGDYTRYPKLIPIICGALKTLTIGVMQRFESQQSKQDYETLSNVSTKILPSLFKLVENLIQNPTSNASSEDAMDEDVLSSKKQEQANHQQNMQSVESVTDAIGYLARVCPREFLQNLFKKVVQKLLVASTDVVGSADKEENNLRMCSLLGLARSLVASESLDEAGLSLLFRAIRPLVRTDEHDPRVQKRGRFFDVIIQRGVHIMLTHKCFRPTAYKVLTEICERHTHFVTSSEQLDGLIELMIESIVTAQVSVRHMRLKCMAIIVSGFDSSNQVHMAIIPKIMGEVLLCLKDSNAKTRDAAYKLLLAMAVSRDDITEFFKIILAALAAQTGHMRSAAVMALSRLIYEHAREDEKVQELLPHLMTTVAVLFDDPTREVNKSVIGFVRVAVAAMSSDRLEPLLPLVIQGIMKYNRGKDRFRQKIKIILKKLVRLYGYDAVAPLVPDKDARLITHMRKLAERSARRKARGLEDGKSMAGDDFDNMMESDEDDSDDGRTFMTGATGFTKMTSMTGKTTKRSAMDKSVKSKGARSTMTAKSAASMGPQITAELKGEVLDLLDSSKMARSVRFADMTMQDRDFSDDENDGGDEINFDNQGRIVISEGLPKLGGTRANADDDSDDVEENLELKAGGKRRRVSKFESVKTAQAEKNAAKSMKAKNKQQQVQSLGAAYKSKKAGGDTMKKNQRYEPYAFVPLNAKDYTKKNRGKAVSKMGTVVHSNKRTRS</sequence>
<feature type="compositionally biased region" description="Acidic residues" evidence="2">
    <location>
        <begin position="1153"/>
        <end position="1167"/>
    </location>
</feature>
<reference evidence="4 5" key="1">
    <citation type="submission" date="2024-10" db="EMBL/GenBank/DDBJ databases">
        <title>Updated reference genomes for cyclostephanoid diatoms.</title>
        <authorList>
            <person name="Roberts W.R."/>
            <person name="Alverson A.J."/>
        </authorList>
    </citation>
    <scope>NUCLEOTIDE SEQUENCE [LARGE SCALE GENOMIC DNA]</scope>
    <source>
        <strain evidence="4 5">AJA010-31</strain>
    </source>
</reference>
<dbReference type="SUPFAM" id="SSF48371">
    <property type="entry name" value="ARM repeat"/>
    <property type="match status" value="1"/>
</dbReference>
<feature type="region of interest" description="Disordered" evidence="2">
    <location>
        <begin position="1186"/>
        <end position="1215"/>
    </location>
</feature>
<dbReference type="InterPro" id="IPR052087">
    <property type="entry name" value="RRP12"/>
</dbReference>